<accession>A0A0K1PJN7</accession>
<sequence>MARRARAFAFVVVSVAFVSGSAHALSFDTSGQGRFHPSAVATESFEAFAEGSAVEGRAFRRIASPGPVAIPLSPLPAKNASYRATMFARGNRVNADLQIGSPSVAPEPGYLSVRFFPTGVVTSDGWYEIATAPFSPPSNGAAMVLSVAAEGADGADIDAFELREEGTYRETRACSRAADPVCSADEFCSAGYCRNGSANVPPLPSSDDRATVARYLETRIRTFFGGGYTRQNRLEAALVDLPSIAQANDAWTFWNGFVTAIHRLRDWHTTVSGVVDVGGRGGFPICFVEGDADLSHDSVPADGRYPDVLVSHAGPEGNSGLKAGDRLVAVDGLHPIAFAESLDGVDWAAWHSTDPAGHAEAVERLRILIRRWAHTITVIRCDAASLACGASETLSVDDLPPEPAVYPDCDHRPAYHLGAAGPDPVTHYIDGVYSGPLVGTDPTEALYGMVFDDLRLEPNGVNAYRSAMDTFRVNAKGVVLDHRTGNGGTVLGAEFLTKLFRAPSMLGASTGLNQTLGTFDVPLSPPDGTALFTARATTSDAFVVGDADHRSDLKVALLLARDGSASDWLAYGLSGAANVRTFGRTTAGAFSSYLAFSSFGGFTFRIASGDFVEASGALRLGRGIASDEEILPKQSDLLVGKDTVYERALAWLR</sequence>
<dbReference type="RefSeq" id="WP_146645356.1">
    <property type="nucleotide sequence ID" value="NZ_CP012333.1"/>
</dbReference>
<dbReference type="InterPro" id="IPR029045">
    <property type="entry name" value="ClpP/crotonase-like_dom_sf"/>
</dbReference>
<proteinExistence type="predicted"/>
<dbReference type="AlphaFoldDB" id="A0A0K1PJN7"/>
<dbReference type="Gene3D" id="3.90.226.10">
    <property type="entry name" value="2-enoyl-CoA Hydratase, Chain A, domain 1"/>
    <property type="match status" value="1"/>
</dbReference>
<dbReference type="OrthoDB" id="9821634at2"/>
<evidence type="ECO:0008006" key="4">
    <source>
        <dbReference type="Google" id="ProtNLM"/>
    </source>
</evidence>
<dbReference type="STRING" id="1391654.AKJ09_00295"/>
<keyword evidence="1" id="KW-0732">Signal</keyword>
<feature type="chain" id="PRO_5005465579" description="Tail specific protease domain-containing protein" evidence="1">
    <location>
        <begin position="25"/>
        <end position="653"/>
    </location>
</feature>
<reference evidence="2 3" key="1">
    <citation type="submission" date="2015-08" db="EMBL/GenBank/DDBJ databases">
        <authorList>
            <person name="Babu N.S."/>
            <person name="Beckwith C.J."/>
            <person name="Beseler K.G."/>
            <person name="Brison A."/>
            <person name="Carone J.V."/>
            <person name="Caskin T.P."/>
            <person name="Diamond M."/>
            <person name="Durham M.E."/>
            <person name="Foxe J.M."/>
            <person name="Go M."/>
            <person name="Henderson B.A."/>
            <person name="Jones I.B."/>
            <person name="McGettigan J.A."/>
            <person name="Micheletti S.J."/>
            <person name="Nasrallah M.E."/>
            <person name="Ortiz D."/>
            <person name="Piller C.R."/>
            <person name="Privatt S.R."/>
            <person name="Schneider S.L."/>
            <person name="Sharp S."/>
            <person name="Smith T.C."/>
            <person name="Stanton J.D."/>
            <person name="Ullery H.E."/>
            <person name="Wilson R.J."/>
            <person name="Serrano M.G."/>
            <person name="Buck G."/>
            <person name="Lee V."/>
            <person name="Wang Y."/>
            <person name="Carvalho R."/>
            <person name="Voegtly L."/>
            <person name="Shi R."/>
            <person name="Duckworth R."/>
            <person name="Johnson A."/>
            <person name="Loviza R."/>
            <person name="Walstead R."/>
            <person name="Shah Z."/>
            <person name="Kiflezghi M."/>
            <person name="Wade K."/>
            <person name="Ball S.L."/>
            <person name="Bradley K.W."/>
            <person name="Asai D.J."/>
            <person name="Bowman C.A."/>
            <person name="Russell D.A."/>
            <person name="Pope W.H."/>
            <person name="Jacobs-Sera D."/>
            <person name="Hendrix R.W."/>
            <person name="Hatfull G.F."/>
        </authorList>
    </citation>
    <scope>NUCLEOTIDE SEQUENCE [LARGE SCALE GENOMIC DNA]</scope>
    <source>
        <strain evidence="2 3">DSM 27648</strain>
    </source>
</reference>
<dbReference type="KEGG" id="llu:AKJ09_00295"/>
<evidence type="ECO:0000313" key="2">
    <source>
        <dbReference type="EMBL" id="AKU93631.1"/>
    </source>
</evidence>
<protein>
    <recommendedName>
        <fullName evidence="4">Tail specific protease domain-containing protein</fullName>
    </recommendedName>
</protein>
<evidence type="ECO:0000313" key="3">
    <source>
        <dbReference type="Proteomes" id="UP000064967"/>
    </source>
</evidence>
<evidence type="ECO:0000256" key="1">
    <source>
        <dbReference type="SAM" id="SignalP"/>
    </source>
</evidence>
<name>A0A0K1PJN7_9BACT</name>
<dbReference type="EMBL" id="CP012333">
    <property type="protein sequence ID" value="AKU93631.1"/>
    <property type="molecule type" value="Genomic_DNA"/>
</dbReference>
<gene>
    <name evidence="2" type="ORF">AKJ09_00295</name>
</gene>
<dbReference type="SUPFAM" id="SSF52096">
    <property type="entry name" value="ClpP/crotonase"/>
    <property type="match status" value="1"/>
</dbReference>
<feature type="signal peptide" evidence="1">
    <location>
        <begin position="1"/>
        <end position="24"/>
    </location>
</feature>
<dbReference type="Proteomes" id="UP000064967">
    <property type="component" value="Chromosome"/>
</dbReference>
<keyword evidence="3" id="KW-1185">Reference proteome</keyword>
<organism evidence="2 3">
    <name type="scientific">Labilithrix luteola</name>
    <dbReference type="NCBI Taxonomy" id="1391654"/>
    <lineage>
        <taxon>Bacteria</taxon>
        <taxon>Pseudomonadati</taxon>
        <taxon>Myxococcota</taxon>
        <taxon>Polyangia</taxon>
        <taxon>Polyangiales</taxon>
        <taxon>Labilitrichaceae</taxon>
        <taxon>Labilithrix</taxon>
    </lineage>
</organism>